<gene>
    <name evidence="5" type="ORF">AR686_13910</name>
</gene>
<keyword evidence="1" id="KW-0813">Transport</keyword>
<dbReference type="AlphaFoldDB" id="A0A101CFE4"/>
<evidence type="ECO:0000256" key="2">
    <source>
        <dbReference type="SAM" id="MobiDB-lite"/>
    </source>
</evidence>
<comment type="subcellular location">
    <subcellularLocation>
        <location evidence="1">Cell outer membrane</location>
        <topology evidence="1">Multi-pass membrane protein</topology>
    </subcellularLocation>
</comment>
<dbReference type="SMART" id="SM00327">
    <property type="entry name" value="VWA"/>
    <property type="match status" value="1"/>
</dbReference>
<feature type="compositionally biased region" description="Basic and acidic residues" evidence="2">
    <location>
        <begin position="1"/>
        <end position="12"/>
    </location>
</feature>
<dbReference type="InterPro" id="IPR002035">
    <property type="entry name" value="VWF_A"/>
</dbReference>
<dbReference type="PROSITE" id="PS52016">
    <property type="entry name" value="TONB_DEPENDENT_REC_3"/>
    <property type="match status" value="1"/>
</dbReference>
<feature type="domain" description="VWFA" evidence="4">
    <location>
        <begin position="490"/>
        <end position="668"/>
    </location>
</feature>
<dbReference type="InterPro" id="IPR036465">
    <property type="entry name" value="vWFA_dom_sf"/>
</dbReference>
<dbReference type="Pfam" id="PF12034">
    <property type="entry name" value="YfbK_C"/>
    <property type="match status" value="1"/>
</dbReference>
<evidence type="ECO:0000259" key="4">
    <source>
        <dbReference type="PROSITE" id="PS50234"/>
    </source>
</evidence>
<dbReference type="PANTHER" id="PTHR10166">
    <property type="entry name" value="VOLTAGE-DEPENDENT CALCIUM CHANNEL SUBUNIT ALPHA-2/DELTA-RELATED"/>
    <property type="match status" value="1"/>
</dbReference>
<feature type="transmembrane region" description="Helical" evidence="3">
    <location>
        <begin position="50"/>
        <end position="70"/>
    </location>
</feature>
<keyword evidence="1" id="KW-0998">Cell outer membrane</keyword>
<dbReference type="CDD" id="cd01465">
    <property type="entry name" value="vWA_subgroup"/>
    <property type="match status" value="1"/>
</dbReference>
<dbReference type="InterPro" id="IPR039426">
    <property type="entry name" value="TonB-dep_rcpt-like"/>
</dbReference>
<dbReference type="Gene3D" id="2.170.130.10">
    <property type="entry name" value="TonB-dependent receptor, plug domain"/>
    <property type="match status" value="1"/>
</dbReference>
<comment type="caution">
    <text evidence="5">The sequence shown here is derived from an EMBL/GenBank/DDBJ whole genome shotgun (WGS) entry which is preliminary data.</text>
</comment>
<keyword evidence="1 3" id="KW-0472">Membrane</keyword>
<dbReference type="SUPFAM" id="SSF56935">
    <property type="entry name" value="Porins"/>
    <property type="match status" value="1"/>
</dbReference>
<dbReference type="Pfam" id="PF12450">
    <property type="entry name" value="vWF_A"/>
    <property type="match status" value="1"/>
</dbReference>
<dbReference type="PROSITE" id="PS50234">
    <property type="entry name" value="VWFA"/>
    <property type="match status" value="1"/>
</dbReference>
<dbReference type="EMBL" id="LMAI01000009">
    <property type="protein sequence ID" value="KUJ55266.1"/>
    <property type="molecule type" value="Genomic_DNA"/>
</dbReference>
<sequence length="851" mass="94762">MENNHDIDKKFNEASQSAEEPTTFPGFDKVWAKVEEKLDKKEDKKKIIPLWFPYGIAASLIIGLGAFYFINKKEVVDISKPQIAQNAVSPKVNNIQEIDSVVKSNIEREVESKIPEKSQSDLALQNGEVINASSSQKKYNDSVFLMRKGLFATDEYYIKKRDKIVSNTNVDLDGVLDKENVLKRVELREKKNIFVPNISIPEGLSSNTISSLQANTKGIQISPNREKAIEEVVALGYSKSKIAITSRRIGSATLENRPNVSVLNSIQGTAPGIVVNSSSNTLNSSTIFIRGSKSSNTDRQPLYVVNGVVSNENPFKTLNPNHIESMEVLKDASVTALYGNRGVNEVVIIKTKKLSRKERKALEKIQKVQDSINLSKQIQQNNSEEYDAFVENPFELTKNQSVSIFSIDVDNAAYSNVRRMINNGEKVNKNAVRIEEMINYFKYNYPQPQNNQPFSINTEYNVSPWNPQHKLLKIGLQGKTIPMDKLPSSNFVFLIDVSGSMNEPNKLPLLKSSFKVLLDQLRPQDKVGIVVYAGSAGMILPPTSAKEKAKILGALENLQAGGSTAGGAGIELAYKLAQENFIEGGNNRVIIATDGDFNVGTSSMGDLGTLIEEKRKSGVFLTCLGFGMGNFKDNRMETLADKGNGNYAYIDNMQEANKFLGKEFAGSMYAIAKDVKIQIEFNPKFVKSYRLIGYENRKLRNEDFTNDKIDAGELGSGHTVTALYEVIPSNINSEFLPKDTDLKYTKNTSDDNFGDELAMVKFRYKKPDGDTSSEIVQLVKNSNESISSASSDFKFASSVAWFGLVLRDSKLINLKDLTKIEELAKQGKNKDEEGYRSEFIRLVESYKAIQK</sequence>
<dbReference type="InterPro" id="IPR051173">
    <property type="entry name" value="Ca_channel_alpha-2/delta"/>
</dbReference>
<evidence type="ECO:0000313" key="6">
    <source>
        <dbReference type="Proteomes" id="UP000054388"/>
    </source>
</evidence>
<dbReference type="InterPro" id="IPR021908">
    <property type="entry name" value="YfbK_C"/>
</dbReference>
<dbReference type="GO" id="GO:0009279">
    <property type="term" value="C:cell outer membrane"/>
    <property type="evidence" value="ECO:0007669"/>
    <property type="project" value="UniProtKB-SubCell"/>
</dbReference>
<keyword evidence="1 3" id="KW-0812">Transmembrane</keyword>
<dbReference type="InterPro" id="IPR022156">
    <property type="entry name" value="Uncharacterised_YfbK_N"/>
</dbReference>
<dbReference type="Gene3D" id="3.40.50.410">
    <property type="entry name" value="von Willebrand factor, type A domain"/>
    <property type="match status" value="1"/>
</dbReference>
<name>A0A101CFE4_9FLAO</name>
<evidence type="ECO:0000256" key="3">
    <source>
        <dbReference type="SAM" id="Phobius"/>
    </source>
</evidence>
<dbReference type="Proteomes" id="UP000054388">
    <property type="component" value="Unassembled WGS sequence"/>
</dbReference>
<dbReference type="RefSeq" id="WP_059137341.1">
    <property type="nucleotide sequence ID" value="NZ_LMAI01000009.1"/>
</dbReference>
<keyword evidence="3" id="KW-1133">Transmembrane helix</keyword>
<proteinExistence type="inferred from homology"/>
<feature type="region of interest" description="Disordered" evidence="2">
    <location>
        <begin position="1"/>
        <end position="22"/>
    </location>
</feature>
<accession>A0A101CFE4</accession>
<keyword evidence="1" id="KW-1134">Transmembrane beta strand</keyword>
<organism evidence="5 6">
    <name type="scientific">Chryseobacterium aquaticum subsp. greenlandense</name>
    <dbReference type="NCBI Taxonomy" id="345663"/>
    <lineage>
        <taxon>Bacteria</taxon>
        <taxon>Pseudomonadati</taxon>
        <taxon>Bacteroidota</taxon>
        <taxon>Flavobacteriia</taxon>
        <taxon>Flavobacteriales</taxon>
        <taxon>Weeksellaceae</taxon>
        <taxon>Chryseobacterium group</taxon>
        <taxon>Chryseobacterium</taxon>
    </lineage>
</organism>
<dbReference type="InterPro" id="IPR037066">
    <property type="entry name" value="Plug_dom_sf"/>
</dbReference>
<dbReference type="Pfam" id="PF07715">
    <property type="entry name" value="Plug"/>
    <property type="match status" value="1"/>
</dbReference>
<dbReference type="PANTHER" id="PTHR10166:SF37">
    <property type="entry name" value="STOLID, ISOFORM H"/>
    <property type="match status" value="1"/>
</dbReference>
<reference evidence="5 6" key="1">
    <citation type="submission" date="2015-10" db="EMBL/GenBank/DDBJ databases">
        <title>Genome sequence of Chryseobacterium greenlandense.</title>
        <authorList>
            <person name="Newman J."/>
            <person name="Fischer K."/>
            <person name="Miller J."/>
        </authorList>
    </citation>
    <scope>NUCLEOTIDE SEQUENCE [LARGE SCALE GENOMIC DNA]</scope>
    <source>
        <strain evidence="5 6">UMB34</strain>
    </source>
</reference>
<dbReference type="SUPFAM" id="SSF53300">
    <property type="entry name" value="vWA-like"/>
    <property type="match status" value="1"/>
</dbReference>
<protein>
    <recommendedName>
        <fullName evidence="4">VWFA domain-containing protein</fullName>
    </recommendedName>
</protein>
<dbReference type="Pfam" id="PF00092">
    <property type="entry name" value="VWA"/>
    <property type="match status" value="1"/>
</dbReference>
<dbReference type="InterPro" id="IPR012910">
    <property type="entry name" value="Plug_dom"/>
</dbReference>
<evidence type="ECO:0000313" key="5">
    <source>
        <dbReference type="EMBL" id="KUJ55266.1"/>
    </source>
</evidence>
<evidence type="ECO:0000256" key="1">
    <source>
        <dbReference type="PROSITE-ProRule" id="PRU01360"/>
    </source>
</evidence>
<comment type="similarity">
    <text evidence="1">Belongs to the TonB-dependent receptor family.</text>
</comment>